<proteinExistence type="predicted"/>
<reference evidence="1 2" key="1">
    <citation type="submission" date="2020-09" db="EMBL/GenBank/DDBJ databases">
        <title>Roseomonas.</title>
        <authorList>
            <person name="Zhu W."/>
        </authorList>
    </citation>
    <scope>NUCLEOTIDE SEQUENCE [LARGE SCALE GENOMIC DNA]</scope>
    <source>
        <strain evidence="1 2">573</strain>
    </source>
</reference>
<dbReference type="EMBL" id="JACTNG010000005">
    <property type="protein sequence ID" value="MBO1079613.1"/>
    <property type="molecule type" value="Genomic_DNA"/>
</dbReference>
<gene>
    <name evidence="1" type="ORF">IAI61_11280</name>
</gene>
<comment type="caution">
    <text evidence="1">The sequence shown here is derived from an EMBL/GenBank/DDBJ whole genome shotgun (WGS) entry which is preliminary data.</text>
</comment>
<dbReference type="RefSeq" id="WP_207417269.1">
    <property type="nucleotide sequence ID" value="NZ_CP061177.1"/>
</dbReference>
<evidence type="ECO:0000313" key="2">
    <source>
        <dbReference type="Proteomes" id="UP001518989"/>
    </source>
</evidence>
<protein>
    <submittedName>
        <fullName evidence="1">Uncharacterized protein</fullName>
    </submittedName>
</protein>
<keyword evidence="2" id="KW-1185">Reference proteome</keyword>
<name>A0ABS3KQ61_9PROT</name>
<dbReference type="Proteomes" id="UP001518989">
    <property type="component" value="Unassembled WGS sequence"/>
</dbReference>
<sequence length="92" mass="9581">MTDSSAVLPFPQMPQDRMRLAFRRLQDALEAQAAAVREFRAEVASLGKATAQLEGSLGAYGSALSGVSVELVHAGAAARSLEHTAARLEAAG</sequence>
<organism evidence="1 2">
    <name type="scientific">Roseomonas haemaphysalidis</name>
    <dbReference type="NCBI Taxonomy" id="2768162"/>
    <lineage>
        <taxon>Bacteria</taxon>
        <taxon>Pseudomonadati</taxon>
        <taxon>Pseudomonadota</taxon>
        <taxon>Alphaproteobacteria</taxon>
        <taxon>Acetobacterales</taxon>
        <taxon>Roseomonadaceae</taxon>
        <taxon>Roseomonas</taxon>
    </lineage>
</organism>
<accession>A0ABS3KQ61</accession>
<evidence type="ECO:0000313" key="1">
    <source>
        <dbReference type="EMBL" id="MBO1079613.1"/>
    </source>
</evidence>